<dbReference type="Proteomes" id="UP001597114">
    <property type="component" value="Unassembled WGS sequence"/>
</dbReference>
<keyword evidence="2" id="KW-1133">Transmembrane helix</keyword>
<evidence type="ECO:0000256" key="2">
    <source>
        <dbReference type="SAM" id="Phobius"/>
    </source>
</evidence>
<dbReference type="RefSeq" id="WP_344724608.1">
    <property type="nucleotide sequence ID" value="NZ_BAAAUS010000027.1"/>
</dbReference>
<reference evidence="4" key="1">
    <citation type="journal article" date="2019" name="Int. J. Syst. Evol. Microbiol.">
        <title>The Global Catalogue of Microorganisms (GCM) 10K type strain sequencing project: providing services to taxonomists for standard genome sequencing and annotation.</title>
        <authorList>
            <consortium name="The Broad Institute Genomics Platform"/>
            <consortium name="The Broad Institute Genome Sequencing Center for Infectious Disease"/>
            <person name="Wu L."/>
            <person name="Ma J."/>
        </authorList>
    </citation>
    <scope>NUCLEOTIDE SEQUENCE [LARGE SCALE GENOMIC DNA]</scope>
    <source>
        <strain evidence="4">CCM 7043</strain>
    </source>
</reference>
<sequence>MSFVFFLVALLSSAVIEWWANLQRKRAKFLLRGVQAMLVEDRGHRSRYWWSPLALWEAARAEEALYQSVLRPTVGQAAESDLVRVMAHPLLRARRQSGPDGRYTRLPSYLPAADVATALVDVLLGGLADGRIGERIAGLHPPALARSLDGLWKRAQGDPERFLTELEHWYEAQMERVSGWYKRWTKRGIVVVGVLIAIAFNVDSVRIASALYGDGIVREAVAQAAANPAVCGTPPPASTDSAPATDPVGGEGEEIAGSGAAECARGVLEQLDAVGLPVGWPAGCPLDLAACVRAPGTSPAAAPAVTDWLAAALGLAFTAVAAAFGAPFWFDVLNRLGSLRNNGTKPKPARR</sequence>
<protein>
    <submittedName>
        <fullName evidence="3">Uncharacterized protein</fullName>
    </submittedName>
</protein>
<proteinExistence type="predicted"/>
<evidence type="ECO:0000256" key="1">
    <source>
        <dbReference type="SAM" id="MobiDB-lite"/>
    </source>
</evidence>
<evidence type="ECO:0000313" key="3">
    <source>
        <dbReference type="EMBL" id="MFD1515861.1"/>
    </source>
</evidence>
<keyword evidence="2" id="KW-0812">Transmembrane</keyword>
<accession>A0ABW4EL63</accession>
<feature type="transmembrane region" description="Helical" evidence="2">
    <location>
        <begin position="308"/>
        <end position="330"/>
    </location>
</feature>
<dbReference type="EMBL" id="JBHUCO010000001">
    <property type="protein sequence ID" value="MFD1515861.1"/>
    <property type="molecule type" value="Genomic_DNA"/>
</dbReference>
<comment type="caution">
    <text evidence="3">The sequence shown here is derived from an EMBL/GenBank/DDBJ whole genome shotgun (WGS) entry which is preliminary data.</text>
</comment>
<gene>
    <name evidence="3" type="ORF">ACFSJD_00085</name>
</gene>
<organism evidence="3 4">
    <name type="scientific">Pseudonocardia yunnanensis</name>
    <dbReference type="NCBI Taxonomy" id="58107"/>
    <lineage>
        <taxon>Bacteria</taxon>
        <taxon>Bacillati</taxon>
        <taxon>Actinomycetota</taxon>
        <taxon>Actinomycetes</taxon>
        <taxon>Pseudonocardiales</taxon>
        <taxon>Pseudonocardiaceae</taxon>
        <taxon>Pseudonocardia</taxon>
    </lineage>
</organism>
<feature type="compositionally biased region" description="Low complexity" evidence="1">
    <location>
        <begin position="238"/>
        <end position="247"/>
    </location>
</feature>
<feature type="region of interest" description="Disordered" evidence="1">
    <location>
        <begin position="232"/>
        <end position="253"/>
    </location>
</feature>
<keyword evidence="2" id="KW-0472">Membrane</keyword>
<evidence type="ECO:0000313" key="4">
    <source>
        <dbReference type="Proteomes" id="UP001597114"/>
    </source>
</evidence>
<name>A0ABW4EL63_9PSEU</name>
<keyword evidence="4" id="KW-1185">Reference proteome</keyword>